<reference evidence="2" key="3">
    <citation type="submission" date="2025-08" db="UniProtKB">
        <authorList>
            <consortium name="RefSeq"/>
        </authorList>
    </citation>
    <scope>IDENTIFICATION</scope>
    <source>
        <strain evidence="2">CBS 342.82</strain>
    </source>
</reference>
<keyword evidence="1" id="KW-1185">Reference proteome</keyword>
<protein>
    <submittedName>
        <fullName evidence="2">Uncharacterized protein</fullName>
    </submittedName>
</protein>
<reference evidence="2" key="2">
    <citation type="submission" date="2020-04" db="EMBL/GenBank/DDBJ databases">
        <authorList>
            <consortium name="NCBI Genome Project"/>
        </authorList>
    </citation>
    <scope>NUCLEOTIDE SEQUENCE</scope>
    <source>
        <strain evidence="2">CBS 342.82</strain>
    </source>
</reference>
<dbReference type="RefSeq" id="XP_033459157.1">
    <property type="nucleotide sequence ID" value="XM_033599826.1"/>
</dbReference>
<dbReference type="Proteomes" id="UP000504637">
    <property type="component" value="Unplaced"/>
</dbReference>
<evidence type="ECO:0000313" key="2">
    <source>
        <dbReference type="RefSeq" id="XP_033459157.1"/>
    </source>
</evidence>
<gene>
    <name evidence="2" type="ORF">K489DRAFT_233438</name>
</gene>
<sequence>MLAKSTANLTGLFTRTSHLVILACAVWSHQSFPSGIQYCPPRPKEVAIPSGRTSPSHRDRWRPADWRSPCMRCCRSSHCDVSFWASDWRGTGECNT</sequence>
<name>A0A6J3M291_9PEZI</name>
<evidence type="ECO:0000313" key="1">
    <source>
        <dbReference type="Proteomes" id="UP000504637"/>
    </source>
</evidence>
<proteinExistence type="predicted"/>
<dbReference type="AlphaFoldDB" id="A0A6J3M291"/>
<reference evidence="2" key="1">
    <citation type="submission" date="2020-01" db="EMBL/GenBank/DDBJ databases">
        <authorList>
            <consortium name="DOE Joint Genome Institute"/>
            <person name="Haridas S."/>
            <person name="Albert R."/>
            <person name="Binder M."/>
            <person name="Bloem J."/>
            <person name="Labutti K."/>
            <person name="Salamov A."/>
            <person name="Andreopoulos B."/>
            <person name="Baker S.E."/>
            <person name="Barry K."/>
            <person name="Bills G."/>
            <person name="Bluhm B.H."/>
            <person name="Cannon C."/>
            <person name="Castanera R."/>
            <person name="Culley D.E."/>
            <person name="Daum C."/>
            <person name="Ezra D."/>
            <person name="Gonzalez J.B."/>
            <person name="Henrissat B."/>
            <person name="Kuo A."/>
            <person name="Liang C."/>
            <person name="Lipzen A."/>
            <person name="Lutzoni F."/>
            <person name="Magnuson J."/>
            <person name="Mondo S."/>
            <person name="Nolan M."/>
            <person name="Ohm R."/>
            <person name="Pangilinan J."/>
            <person name="Park H.-J."/>
            <person name="Ramirez L."/>
            <person name="Alfaro M."/>
            <person name="Sun H."/>
            <person name="Tritt A."/>
            <person name="Yoshinaga Y."/>
            <person name="Zwiers L.-H."/>
            <person name="Turgeon B.G."/>
            <person name="Goodwin S.B."/>
            <person name="Spatafora J.W."/>
            <person name="Crous P.W."/>
            <person name="Grigoriev I.V."/>
        </authorList>
    </citation>
    <scope>NUCLEOTIDE SEQUENCE</scope>
    <source>
        <strain evidence="2">CBS 342.82</strain>
    </source>
</reference>
<dbReference type="GeneID" id="54357625"/>
<organism evidence="2">
    <name type="scientific">Dissoconium aciculare CBS 342.82</name>
    <dbReference type="NCBI Taxonomy" id="1314786"/>
    <lineage>
        <taxon>Eukaryota</taxon>
        <taxon>Fungi</taxon>
        <taxon>Dikarya</taxon>
        <taxon>Ascomycota</taxon>
        <taxon>Pezizomycotina</taxon>
        <taxon>Dothideomycetes</taxon>
        <taxon>Dothideomycetidae</taxon>
        <taxon>Mycosphaerellales</taxon>
        <taxon>Dissoconiaceae</taxon>
        <taxon>Dissoconium</taxon>
    </lineage>
</organism>
<accession>A0A6J3M291</accession>